<accession>A0A0B8T4Y0</accession>
<feature type="domain" description="Enoyl reductase (ER)" evidence="3">
    <location>
        <begin position="10"/>
        <end position="319"/>
    </location>
</feature>
<dbReference type="InterPro" id="IPR011032">
    <property type="entry name" value="GroES-like_sf"/>
</dbReference>
<dbReference type="eggNOG" id="COG0604">
    <property type="taxonomic scope" value="Bacteria"/>
</dbReference>
<evidence type="ECO:0000256" key="2">
    <source>
        <dbReference type="ARBA" id="ARBA00023002"/>
    </source>
</evidence>
<dbReference type="RefSeq" id="WP_037503608.1">
    <property type="nucleotide sequence ID" value="NZ_JJMU01000072.1"/>
</dbReference>
<name>A0A0B8T4Y0_9SPHI</name>
<evidence type="ECO:0000313" key="5">
    <source>
        <dbReference type="Proteomes" id="UP000031802"/>
    </source>
</evidence>
<evidence type="ECO:0000313" key="4">
    <source>
        <dbReference type="EMBL" id="KGE12379.1"/>
    </source>
</evidence>
<dbReference type="InterPro" id="IPR020843">
    <property type="entry name" value="ER"/>
</dbReference>
<dbReference type="InterPro" id="IPR013149">
    <property type="entry name" value="ADH-like_C"/>
</dbReference>
<protein>
    <submittedName>
        <fullName evidence="4">NAD(P)H quinone oxidoreductase, PIG3 family</fullName>
    </submittedName>
</protein>
<dbReference type="InterPro" id="IPR013154">
    <property type="entry name" value="ADH-like_N"/>
</dbReference>
<keyword evidence="2" id="KW-0560">Oxidoreductase</keyword>
<evidence type="ECO:0000256" key="1">
    <source>
        <dbReference type="ARBA" id="ARBA00022857"/>
    </source>
</evidence>
<dbReference type="Pfam" id="PF00107">
    <property type="entry name" value="ADH_zinc_N"/>
    <property type="match status" value="1"/>
</dbReference>
<dbReference type="PANTHER" id="PTHR48106">
    <property type="entry name" value="QUINONE OXIDOREDUCTASE PIG3-RELATED"/>
    <property type="match status" value="1"/>
</dbReference>
<dbReference type="Gene3D" id="3.40.50.720">
    <property type="entry name" value="NAD(P)-binding Rossmann-like Domain"/>
    <property type="match status" value="1"/>
</dbReference>
<dbReference type="InterPro" id="IPR002364">
    <property type="entry name" value="Quin_OxRdtase/zeta-crystal_CS"/>
</dbReference>
<keyword evidence="5" id="KW-1185">Reference proteome</keyword>
<dbReference type="SUPFAM" id="SSF51735">
    <property type="entry name" value="NAD(P)-binding Rossmann-fold domains"/>
    <property type="match status" value="1"/>
</dbReference>
<dbReference type="Pfam" id="PF08240">
    <property type="entry name" value="ADH_N"/>
    <property type="match status" value="1"/>
</dbReference>
<gene>
    <name evidence="4" type="ORF">DI53_3868</name>
</gene>
<dbReference type="GO" id="GO:0008270">
    <property type="term" value="F:zinc ion binding"/>
    <property type="evidence" value="ECO:0007669"/>
    <property type="project" value="InterPro"/>
</dbReference>
<organism evidence="4 5">
    <name type="scientific">Sphingobacterium deserti</name>
    <dbReference type="NCBI Taxonomy" id="1229276"/>
    <lineage>
        <taxon>Bacteria</taxon>
        <taxon>Pseudomonadati</taxon>
        <taxon>Bacteroidota</taxon>
        <taxon>Sphingobacteriia</taxon>
        <taxon>Sphingobacteriales</taxon>
        <taxon>Sphingobacteriaceae</taxon>
        <taxon>Sphingobacterium</taxon>
    </lineage>
</organism>
<dbReference type="Gene3D" id="3.90.180.10">
    <property type="entry name" value="Medium-chain alcohol dehydrogenases, catalytic domain"/>
    <property type="match status" value="1"/>
</dbReference>
<dbReference type="GO" id="GO:0070402">
    <property type="term" value="F:NADPH binding"/>
    <property type="evidence" value="ECO:0007669"/>
    <property type="project" value="TreeGrafter"/>
</dbReference>
<dbReference type="InterPro" id="IPR014189">
    <property type="entry name" value="Quinone_OxRdtase_PIG3"/>
</dbReference>
<sequence>MNAIIITAAGGPDVLQIASRQDPSAGEYQVLIEVRAAGINRPDVLQRKGYYPAPPGASVDIPGLEVSGVIVALGSAVTRWEIGDKVCALIPGGGYAELVLADADVCLPIPSGLSFAEAAALPETIYTVYDNVFRRGGLKQGEHLLVHGGSGGIGSTAIQLAKASGAFVSTTAGNSDKCAYCKSLGADIVVDYKRQDFLSILRDQKVNVVLDSIGGDYFEKNIDLLMPDGRLVYINAVNGKNVAVDLMKVMQKRIVITGSTLRARDVTFKAQLTREIGAFVWPLIGASFKPQVYREFKLEDAAAAHEFMETGNFLGKLVLTI</sequence>
<dbReference type="Proteomes" id="UP000031802">
    <property type="component" value="Unassembled WGS sequence"/>
</dbReference>
<dbReference type="OrthoDB" id="9787435at2"/>
<proteinExistence type="predicted"/>
<dbReference type="PANTHER" id="PTHR48106:SF8">
    <property type="entry name" value="OS02G0805600 PROTEIN"/>
    <property type="match status" value="1"/>
</dbReference>
<comment type="caution">
    <text evidence="4">The sequence shown here is derived from an EMBL/GenBank/DDBJ whole genome shotgun (WGS) entry which is preliminary data.</text>
</comment>
<dbReference type="SUPFAM" id="SSF50129">
    <property type="entry name" value="GroES-like"/>
    <property type="match status" value="1"/>
</dbReference>
<reference evidence="4 5" key="2">
    <citation type="journal article" date="2015" name="PLoS ONE">
        <title>Whole-Genome Optical Mapping and Finished Genome Sequence of Sphingobacterium deserti sp. nov., a New Species Isolated from the Western Desert of China.</title>
        <authorList>
            <person name="Teng C."/>
            <person name="Zhou Z."/>
            <person name="Molnar I."/>
            <person name="Li X."/>
            <person name="Tang R."/>
            <person name="Chen M."/>
            <person name="Wang L."/>
            <person name="Su S."/>
            <person name="Zhang W."/>
            <person name="Lin M."/>
        </authorList>
    </citation>
    <scope>NUCLEOTIDE SEQUENCE [LARGE SCALE GENOMIC DNA]</scope>
    <source>
        <strain evidence="5">ACCC05744</strain>
    </source>
</reference>
<dbReference type="InterPro" id="IPR036291">
    <property type="entry name" value="NAD(P)-bd_dom_sf"/>
</dbReference>
<dbReference type="GO" id="GO:0016651">
    <property type="term" value="F:oxidoreductase activity, acting on NAD(P)H"/>
    <property type="evidence" value="ECO:0007669"/>
    <property type="project" value="TreeGrafter"/>
</dbReference>
<dbReference type="PATRIC" id="fig|1229276.3.peg.4006"/>
<dbReference type="AlphaFoldDB" id="A0A0B8T4Y0"/>
<dbReference type="NCBIfam" id="TIGR02824">
    <property type="entry name" value="quinone_pig3"/>
    <property type="match status" value="1"/>
</dbReference>
<dbReference type="EMBL" id="JJMU01000072">
    <property type="protein sequence ID" value="KGE12379.1"/>
    <property type="molecule type" value="Genomic_DNA"/>
</dbReference>
<keyword evidence="1" id="KW-0521">NADP</keyword>
<dbReference type="STRING" id="1229276.DI53_3868"/>
<evidence type="ECO:0000259" key="3">
    <source>
        <dbReference type="SMART" id="SM00829"/>
    </source>
</evidence>
<dbReference type="CDD" id="cd05276">
    <property type="entry name" value="p53_inducible_oxidoreductase"/>
    <property type="match status" value="1"/>
</dbReference>
<dbReference type="PROSITE" id="PS01162">
    <property type="entry name" value="QOR_ZETA_CRYSTAL"/>
    <property type="match status" value="1"/>
</dbReference>
<dbReference type="SMART" id="SM00829">
    <property type="entry name" value="PKS_ER"/>
    <property type="match status" value="1"/>
</dbReference>
<reference evidence="5" key="1">
    <citation type="submission" date="2014-04" db="EMBL/GenBank/DDBJ databases">
        <title>Whole-Genome optical mapping and complete genome sequence of Sphingobacterium deserti sp. nov., a new spaces isolated from desert in the west of China.</title>
        <authorList>
            <person name="Teng C."/>
            <person name="Zhou Z."/>
            <person name="Li X."/>
            <person name="Chen M."/>
            <person name="Lin M."/>
            <person name="Wang L."/>
            <person name="Su S."/>
            <person name="Zhang C."/>
            <person name="Zhang W."/>
        </authorList>
    </citation>
    <scope>NUCLEOTIDE SEQUENCE [LARGE SCALE GENOMIC DNA]</scope>
    <source>
        <strain evidence="5">ACCC05744</strain>
    </source>
</reference>